<proteinExistence type="inferred from homology"/>
<dbReference type="Gene3D" id="3.30.420.10">
    <property type="entry name" value="Ribonuclease H-like superfamily/Ribonuclease H"/>
    <property type="match status" value="1"/>
</dbReference>
<keyword evidence="14" id="KW-1133">Transmembrane helix</keyword>
<dbReference type="InterPro" id="IPR000477">
    <property type="entry name" value="RT_dom"/>
</dbReference>
<dbReference type="PROSITE" id="PS50878">
    <property type="entry name" value="RT_POL"/>
    <property type="match status" value="1"/>
</dbReference>
<evidence type="ECO:0000256" key="12">
    <source>
        <dbReference type="PROSITE-ProRule" id="PRU00047"/>
    </source>
</evidence>
<dbReference type="PROSITE" id="PS00141">
    <property type="entry name" value="ASP_PROTEASE"/>
    <property type="match status" value="1"/>
</dbReference>
<dbReference type="GO" id="GO:0006508">
    <property type="term" value="P:proteolysis"/>
    <property type="evidence" value="ECO:0007669"/>
    <property type="project" value="InterPro"/>
</dbReference>
<evidence type="ECO:0000256" key="9">
    <source>
        <dbReference type="ARBA" id="ARBA00022908"/>
    </source>
</evidence>
<keyword evidence="6" id="KW-0255">Endonuclease</keyword>
<dbReference type="InterPro" id="IPR041577">
    <property type="entry name" value="RT_RNaseH_2"/>
</dbReference>
<dbReference type="PANTHER" id="PTHR37984:SF15">
    <property type="entry name" value="INTEGRASE CATALYTIC DOMAIN-CONTAINING PROTEIN"/>
    <property type="match status" value="1"/>
</dbReference>
<dbReference type="FunFam" id="3.30.420.10:FF:000032">
    <property type="entry name" value="Retrovirus-related Pol polyprotein from transposon 297-like Protein"/>
    <property type="match status" value="1"/>
</dbReference>
<keyword evidence="3" id="KW-0808">Transferase</keyword>
<comment type="caution">
    <text evidence="18">The sequence shown here is derived from an EMBL/GenBank/DDBJ whole genome shotgun (WGS) entry which is preliminary data.</text>
</comment>
<feature type="transmembrane region" description="Helical" evidence="14">
    <location>
        <begin position="1592"/>
        <end position="1611"/>
    </location>
</feature>
<dbReference type="GO" id="GO:0003676">
    <property type="term" value="F:nucleic acid binding"/>
    <property type="evidence" value="ECO:0007669"/>
    <property type="project" value="InterPro"/>
</dbReference>
<keyword evidence="4" id="KW-0548">Nucleotidyltransferase</keyword>
<evidence type="ECO:0000256" key="4">
    <source>
        <dbReference type="ARBA" id="ARBA00022695"/>
    </source>
</evidence>
<dbReference type="InterPro" id="IPR043128">
    <property type="entry name" value="Rev_trsase/Diguanyl_cyclase"/>
</dbReference>
<accession>A0AAW0NHS4</accession>
<dbReference type="GO" id="GO:0008270">
    <property type="term" value="F:zinc ion binding"/>
    <property type="evidence" value="ECO:0007669"/>
    <property type="project" value="UniProtKB-KW"/>
</dbReference>
<gene>
    <name evidence="18" type="ORF">WMY93_022284</name>
</gene>
<evidence type="ECO:0000256" key="8">
    <source>
        <dbReference type="ARBA" id="ARBA00022842"/>
    </source>
</evidence>
<evidence type="ECO:0000256" key="2">
    <source>
        <dbReference type="ARBA" id="ARBA00012180"/>
    </source>
</evidence>
<keyword evidence="14" id="KW-0472">Membrane</keyword>
<dbReference type="PROSITE" id="PS50158">
    <property type="entry name" value="ZF_CCHC"/>
    <property type="match status" value="1"/>
</dbReference>
<dbReference type="GO" id="GO:0004523">
    <property type="term" value="F:RNA-DNA hybrid ribonuclease activity"/>
    <property type="evidence" value="ECO:0007669"/>
    <property type="project" value="UniProtKB-EC"/>
</dbReference>
<feature type="region of interest" description="Disordered" evidence="13">
    <location>
        <begin position="1"/>
        <end position="27"/>
    </location>
</feature>
<dbReference type="CDD" id="cd09274">
    <property type="entry name" value="RNase_HI_RT_Ty3"/>
    <property type="match status" value="1"/>
</dbReference>
<keyword evidence="9" id="KW-0229">DNA integration</keyword>
<dbReference type="CDD" id="cd01647">
    <property type="entry name" value="RT_LTR"/>
    <property type="match status" value="1"/>
</dbReference>
<keyword evidence="8" id="KW-0460">Magnesium</keyword>
<dbReference type="Gene3D" id="3.10.20.370">
    <property type="match status" value="1"/>
</dbReference>
<feature type="region of interest" description="Disordered" evidence="13">
    <location>
        <begin position="661"/>
        <end position="681"/>
    </location>
</feature>
<dbReference type="InterPro" id="IPR001584">
    <property type="entry name" value="Integrase_cat-core"/>
</dbReference>
<dbReference type="InterPro" id="IPR001878">
    <property type="entry name" value="Znf_CCHC"/>
</dbReference>
<keyword evidence="10" id="KW-0695">RNA-directed DNA polymerase</keyword>
<feature type="region of interest" description="Disordered" evidence="13">
    <location>
        <begin position="1231"/>
        <end position="1254"/>
    </location>
</feature>
<evidence type="ECO:0000313" key="18">
    <source>
        <dbReference type="EMBL" id="KAK7893132.1"/>
    </source>
</evidence>
<dbReference type="InterPro" id="IPR011993">
    <property type="entry name" value="PH-like_dom_sf"/>
</dbReference>
<evidence type="ECO:0000259" key="17">
    <source>
        <dbReference type="PROSITE" id="PS50994"/>
    </source>
</evidence>
<dbReference type="Gene3D" id="3.10.10.10">
    <property type="entry name" value="HIV Type 1 Reverse Transcriptase, subunit A, domain 1"/>
    <property type="match status" value="1"/>
</dbReference>
<dbReference type="Gene3D" id="1.10.340.70">
    <property type="match status" value="1"/>
</dbReference>
<evidence type="ECO:0000256" key="10">
    <source>
        <dbReference type="ARBA" id="ARBA00022918"/>
    </source>
</evidence>
<dbReference type="PANTHER" id="PTHR37984">
    <property type="entry name" value="PROTEIN CBG26694"/>
    <property type="match status" value="1"/>
</dbReference>
<dbReference type="InterPro" id="IPR050951">
    <property type="entry name" value="Retrovirus_Pol_polyprotein"/>
</dbReference>
<dbReference type="InterPro" id="IPR036397">
    <property type="entry name" value="RNaseH_sf"/>
</dbReference>
<evidence type="ECO:0000256" key="14">
    <source>
        <dbReference type="SAM" id="Phobius"/>
    </source>
</evidence>
<dbReference type="Gene3D" id="3.30.70.270">
    <property type="match status" value="1"/>
</dbReference>
<evidence type="ECO:0000259" key="16">
    <source>
        <dbReference type="PROSITE" id="PS50878"/>
    </source>
</evidence>
<dbReference type="GO" id="GO:0003964">
    <property type="term" value="F:RNA-directed DNA polymerase activity"/>
    <property type="evidence" value="ECO:0007669"/>
    <property type="project" value="UniProtKB-KW"/>
</dbReference>
<evidence type="ECO:0000256" key="11">
    <source>
        <dbReference type="ARBA" id="ARBA00039658"/>
    </source>
</evidence>
<keyword evidence="5" id="KW-0540">Nuclease</keyword>
<keyword evidence="7" id="KW-0378">Hydrolase</keyword>
<dbReference type="GO" id="GO:0004190">
    <property type="term" value="F:aspartic-type endopeptidase activity"/>
    <property type="evidence" value="ECO:0007669"/>
    <property type="project" value="InterPro"/>
</dbReference>
<sequence>MSDTSSSPAAADDDSQSQSKYSPHSSESMIALKDLPLLQRKEFKIQGGQIGDNASDISYSSLSKQIDRGLKEKHTENEVVQAVLRIIKPGIFKEMLTSKDDMTNCNHCFTCGEEGHRAVGCLKRTKGYKPRAQQYTPTELNENDSHSANGAACHSADVMSASQRVAKILGQKCLLKCNLNGYTVSVLLDTGAQRVIGDKPLHVTAVNGESVPYDGWIELLFNLPDNDNPDLTIRVPFLVSRVGLPRPILGFNVIQELILGQAEEKEVVTVISRLLKDAMQIQADQAETIVNFIQTHESRFEHARVRVGRQGAVIRPGQVTHLKCHLSSDFNAPVALFEVTDPDTKLQQLDIGDGLVEVHKGKRPYVEIPVEQTPSQSTSELWHPPVDVSHLDEEQQAVVKQVLYEESNAFSRDDNDIGCIPSLQMNITLKDDIPVQRTYSAIPKPLYREVKEYIQDLLAKQWIVRSKSPYAAPVVCVRKKDGTLRLCIDYRLLNQKTVPDRHPLPRIQDLIDTLGGYSWFSILDQGKAYHQGYVAEGSRHMTAFITPWGLYEWVRIPFGLSNAPATFQRSMEEMLTSLRDECCIPYLDDILCYAKSFEEHVEGLRRVLRALQQHGVKLRPTKCELFKKEVRYVGRLVSADGVRIDPKDLEAIQALKDKTPSTVGEYTSQPKKTAKSKRMQMPSKMPIRWTDEHQNALHQLISTLSSPPVLAYPDFSLPFVLHTDASERGLGAVLYQRQGGKLRIIAYGSRTLTSAERSYHLHSGKLEFLALKWAICEKFRDYLYYAPHFTVYTDNNPLTYVLSTAKLNAVGHRWVGELADFRFEIKYRPGKVNVDADTLSRLPLDIDNYVDVCTKELSRETIQTIWDGSRAAETKDVAYVAALDLAQTKQTPDLLPAISHAELVKAQQNDPVVGQVVKLKQTVKALTNDIKNQVSGPARKLLYEWDRLHLQDSLLFRKTNQRHQLVLPKVYHETALKLLHNDMSHVGTEKTLTLIRDRFYWPYMKRDVETYVTRKCPCIKSKKPVSHVRAPMGSITTSQPLELVSIDYLHLEPSKGGYQYVLVAVDHFTRYAQAYATRNKSGKTAAEKLFEDFIPKFGYPHKLHHDQGREFENDLFKTLQQLSQVGHSRTTPYHPQSNPAERFNRTLLQMLRTLGEKEKERWRDHLAHAVHAYNCTRHEATGMSPFYLMFGRHPRLPVDLIFNLNPEQDPSTPRGYAEKWAARMKEAYKIATENSQQSSAKGKKSYDKHSRGTVLEPGDRVLVRNLGERGGPGKLRSYWENTVYVVKERLADGPVYKVTPENGSNKVRTLHRNLLLLVNDLPVDLPPRVSPVKNRNQTRAQRQSDERHSDTKSNTSSDSEDEPVQYWLRIPQHVSRAPPAGPQRENTAVQVEPRMPVPVRDTRQQTSREQTIQDRPLVNAGQPEPDAERQDEDGAPEIPVPAEDVEGIQTTRTTMNQQLYTSLHAPVREKKMSHRGLEDSPSHSQRPTLPVAPAPGVNEKPRESLYDRFLKWIYDRFGVYIEDFRFQPEEETVETEEPLSAKRLTENMRRLKRGFRPVTNFKRNVTALSSWYSVYTSAIAFLIYMYAAWYGWTIPLFLFLAIVRLSLNYLIARGWRIQWSIFPEISEPVEPPKEDLTVSEKFQLVLHVAQRAQNIFGKMANVLEKIKNLFMWVKPELTQKLYVGLWVAFLSSCFLPFKLLGFIIGMYAGIKFFVIDFFFKRSLKLRRRFDTPYVIWTNLPTDLQLKERSSSTISRRPLCFDVSTSRSGPSKRNKVIKLNEITEIQKVDGYKVLSVLPGSGMGISIATPTTQKPLVFGGMMNRDEAFDAIVFQRAKVTTTMDTEEETNLI</sequence>
<dbReference type="SUPFAM" id="SSF53098">
    <property type="entry name" value="Ribonuclease H-like"/>
    <property type="match status" value="1"/>
</dbReference>
<keyword evidence="12" id="KW-0862">Zinc</keyword>
<dbReference type="Pfam" id="PF17921">
    <property type="entry name" value="Integrase_H2C2"/>
    <property type="match status" value="1"/>
</dbReference>
<dbReference type="InterPro" id="IPR001969">
    <property type="entry name" value="Aspartic_peptidase_AS"/>
</dbReference>
<keyword evidence="19" id="KW-1185">Reference proteome</keyword>
<evidence type="ECO:0000256" key="7">
    <source>
        <dbReference type="ARBA" id="ARBA00022801"/>
    </source>
</evidence>
<feature type="region of interest" description="Disordered" evidence="13">
    <location>
        <begin position="1323"/>
        <end position="1442"/>
    </location>
</feature>
<evidence type="ECO:0000256" key="13">
    <source>
        <dbReference type="SAM" id="MobiDB-lite"/>
    </source>
</evidence>
<organism evidence="18 19">
    <name type="scientific">Mugilogobius chulae</name>
    <name type="common">yellowstripe goby</name>
    <dbReference type="NCBI Taxonomy" id="88201"/>
    <lineage>
        <taxon>Eukaryota</taxon>
        <taxon>Metazoa</taxon>
        <taxon>Chordata</taxon>
        <taxon>Craniata</taxon>
        <taxon>Vertebrata</taxon>
        <taxon>Euteleostomi</taxon>
        <taxon>Actinopterygii</taxon>
        <taxon>Neopterygii</taxon>
        <taxon>Teleostei</taxon>
        <taxon>Neoteleostei</taxon>
        <taxon>Acanthomorphata</taxon>
        <taxon>Gobiaria</taxon>
        <taxon>Gobiiformes</taxon>
        <taxon>Gobioidei</taxon>
        <taxon>Gobiidae</taxon>
        <taxon>Gobionellinae</taxon>
        <taxon>Mugilogobius</taxon>
    </lineage>
</organism>
<dbReference type="InterPro" id="IPR043502">
    <property type="entry name" value="DNA/RNA_pol_sf"/>
</dbReference>
<evidence type="ECO:0000256" key="3">
    <source>
        <dbReference type="ARBA" id="ARBA00022679"/>
    </source>
</evidence>
<dbReference type="EC" id="3.1.26.4" evidence="2"/>
<keyword evidence="12" id="KW-0479">Metal-binding</keyword>
<protein>
    <recommendedName>
        <fullName evidence="11">Gypsy retrotransposon integrase-like protein 1</fullName>
        <ecNumber evidence="2">3.1.26.4</ecNumber>
    </recommendedName>
</protein>
<evidence type="ECO:0000313" key="19">
    <source>
        <dbReference type="Proteomes" id="UP001460270"/>
    </source>
</evidence>
<evidence type="ECO:0000256" key="5">
    <source>
        <dbReference type="ARBA" id="ARBA00022722"/>
    </source>
</evidence>
<feature type="domain" description="CCHC-type" evidence="15">
    <location>
        <begin position="108"/>
        <end position="121"/>
    </location>
</feature>
<evidence type="ECO:0000256" key="6">
    <source>
        <dbReference type="ARBA" id="ARBA00022759"/>
    </source>
</evidence>
<feature type="compositionally biased region" description="Polar residues" evidence="13">
    <location>
        <begin position="661"/>
        <end position="671"/>
    </location>
</feature>
<name>A0AAW0NHS4_9GOBI</name>
<dbReference type="Pfam" id="PF00665">
    <property type="entry name" value="rve"/>
    <property type="match status" value="1"/>
</dbReference>
<dbReference type="PROSITE" id="PS50994">
    <property type="entry name" value="INTEGRASE"/>
    <property type="match status" value="1"/>
</dbReference>
<keyword evidence="12" id="KW-0863">Zinc-finger</keyword>
<dbReference type="Pfam" id="PF17919">
    <property type="entry name" value="RT_RNaseH_2"/>
    <property type="match status" value="1"/>
</dbReference>
<dbReference type="Pfam" id="PF00078">
    <property type="entry name" value="RVT_1"/>
    <property type="match status" value="1"/>
</dbReference>
<dbReference type="FunFam" id="1.10.340.70:FF:000001">
    <property type="entry name" value="Retrovirus-related Pol polyprotein from transposon gypsy-like Protein"/>
    <property type="match status" value="1"/>
</dbReference>
<keyword evidence="14" id="KW-0812">Transmembrane</keyword>
<dbReference type="InterPro" id="IPR012337">
    <property type="entry name" value="RNaseH-like_sf"/>
</dbReference>
<feature type="domain" description="Reverse transcriptase" evidence="16">
    <location>
        <begin position="458"/>
        <end position="637"/>
    </location>
</feature>
<evidence type="ECO:0000259" key="15">
    <source>
        <dbReference type="PROSITE" id="PS50158"/>
    </source>
</evidence>
<comment type="similarity">
    <text evidence="1">Belongs to the beta type-B retroviral polymerase family. HERV class-II K(HML-2) pol subfamily.</text>
</comment>
<dbReference type="Gene3D" id="2.30.29.30">
    <property type="entry name" value="Pleckstrin-homology domain (PH domain)/Phosphotyrosine-binding domain (PTB)"/>
    <property type="match status" value="1"/>
</dbReference>
<feature type="domain" description="Integrase catalytic" evidence="17">
    <location>
        <begin position="1036"/>
        <end position="1193"/>
    </location>
</feature>
<feature type="compositionally biased region" description="Basic and acidic residues" evidence="13">
    <location>
        <begin position="1469"/>
        <end position="1481"/>
    </location>
</feature>
<dbReference type="InterPro" id="IPR041588">
    <property type="entry name" value="Integrase_H2C2"/>
</dbReference>
<feature type="region of interest" description="Disordered" evidence="13">
    <location>
        <begin position="1469"/>
        <end position="1497"/>
    </location>
</feature>
<dbReference type="SUPFAM" id="SSF56672">
    <property type="entry name" value="DNA/RNA polymerases"/>
    <property type="match status" value="1"/>
</dbReference>
<dbReference type="FunFam" id="3.10.20.370:FF:000001">
    <property type="entry name" value="Retrovirus-related Pol polyprotein from transposon 17.6-like protein"/>
    <property type="match status" value="1"/>
</dbReference>
<evidence type="ECO:0000256" key="1">
    <source>
        <dbReference type="ARBA" id="ARBA00010879"/>
    </source>
</evidence>
<feature type="compositionally biased region" description="Basic and acidic residues" evidence="13">
    <location>
        <begin position="1342"/>
        <end position="1351"/>
    </location>
</feature>
<dbReference type="GO" id="GO:0015074">
    <property type="term" value="P:DNA integration"/>
    <property type="evidence" value="ECO:0007669"/>
    <property type="project" value="UniProtKB-KW"/>
</dbReference>
<dbReference type="Proteomes" id="UP001460270">
    <property type="component" value="Unassembled WGS sequence"/>
</dbReference>
<dbReference type="EMBL" id="JBBPFD010000016">
    <property type="protein sequence ID" value="KAK7893132.1"/>
    <property type="molecule type" value="Genomic_DNA"/>
</dbReference>
<reference evidence="19" key="1">
    <citation type="submission" date="2024-04" db="EMBL/GenBank/DDBJ databases">
        <title>Salinicola lusitanus LLJ914,a marine bacterium isolated from the Okinawa Trough.</title>
        <authorList>
            <person name="Li J."/>
        </authorList>
    </citation>
    <scope>NUCLEOTIDE SEQUENCE [LARGE SCALE GENOMIC DNA]</scope>
</reference>